<feature type="non-terminal residue" evidence="2">
    <location>
        <position position="1"/>
    </location>
</feature>
<accession>A0AAD7BXT5</accession>
<evidence type="ECO:0000313" key="2">
    <source>
        <dbReference type="EMBL" id="KAJ7633243.1"/>
    </source>
</evidence>
<keyword evidence="3" id="KW-1185">Reference proteome</keyword>
<evidence type="ECO:0000256" key="1">
    <source>
        <dbReference type="SAM" id="MobiDB-lite"/>
    </source>
</evidence>
<dbReference type="InterPro" id="IPR011333">
    <property type="entry name" value="SKP1/BTB/POZ_sf"/>
</dbReference>
<feature type="region of interest" description="Disordered" evidence="1">
    <location>
        <begin position="1"/>
        <end position="24"/>
    </location>
</feature>
<organism evidence="2 3">
    <name type="scientific">Roridomyces roridus</name>
    <dbReference type="NCBI Taxonomy" id="1738132"/>
    <lineage>
        <taxon>Eukaryota</taxon>
        <taxon>Fungi</taxon>
        <taxon>Dikarya</taxon>
        <taxon>Basidiomycota</taxon>
        <taxon>Agaricomycotina</taxon>
        <taxon>Agaricomycetes</taxon>
        <taxon>Agaricomycetidae</taxon>
        <taxon>Agaricales</taxon>
        <taxon>Marasmiineae</taxon>
        <taxon>Mycenaceae</taxon>
        <taxon>Roridomyces</taxon>
    </lineage>
</organism>
<proteinExistence type="predicted"/>
<dbReference type="Proteomes" id="UP001221142">
    <property type="component" value="Unassembled WGS sequence"/>
</dbReference>
<evidence type="ECO:0008006" key="4">
    <source>
        <dbReference type="Google" id="ProtNLM"/>
    </source>
</evidence>
<name>A0AAD7BXT5_9AGAR</name>
<dbReference type="AlphaFoldDB" id="A0AAD7BXT5"/>
<sequence>MQSFLRHGALRSNPSRAWSATKPRHTGSALRLAARAYTSKPAENHSSLPIINAAHNEDGSAVVSEKFNFPHADVTFRSSDNVLFHLHRKNLDICASGFPGEMASTGEVLELPEASATLELLFQFLYPQPQPALDTAPLEVLKPLAEAAEKYKVFPAMSNCRGRFWSMAHEHPLDVAAYAAKHDYAALFDKVAPIIVSMPSYQVMQILPPYLILPWARYRDEWQAALEDSVHDDVVCAGRVEHSHTENTTHGPDDQYRDAAFWILIDLGRGIGSLRNLNTIFHTGDEVWQQCCLRDLERWRKCVEERIAKIP</sequence>
<dbReference type="Gene3D" id="3.30.710.10">
    <property type="entry name" value="Potassium Channel Kv1.1, Chain A"/>
    <property type="match status" value="1"/>
</dbReference>
<dbReference type="EMBL" id="JARKIF010000008">
    <property type="protein sequence ID" value="KAJ7633243.1"/>
    <property type="molecule type" value="Genomic_DNA"/>
</dbReference>
<gene>
    <name evidence="2" type="ORF">FB45DRAFT_832714</name>
</gene>
<protein>
    <recommendedName>
        <fullName evidence="4">BTB domain-containing protein</fullName>
    </recommendedName>
</protein>
<reference evidence="2" key="1">
    <citation type="submission" date="2023-03" db="EMBL/GenBank/DDBJ databases">
        <title>Massive genome expansion in bonnet fungi (Mycena s.s.) driven by repeated elements and novel gene families across ecological guilds.</title>
        <authorList>
            <consortium name="Lawrence Berkeley National Laboratory"/>
            <person name="Harder C.B."/>
            <person name="Miyauchi S."/>
            <person name="Viragh M."/>
            <person name="Kuo A."/>
            <person name="Thoen E."/>
            <person name="Andreopoulos B."/>
            <person name="Lu D."/>
            <person name="Skrede I."/>
            <person name="Drula E."/>
            <person name="Henrissat B."/>
            <person name="Morin E."/>
            <person name="Kohler A."/>
            <person name="Barry K."/>
            <person name="LaButti K."/>
            <person name="Morin E."/>
            <person name="Salamov A."/>
            <person name="Lipzen A."/>
            <person name="Mereny Z."/>
            <person name="Hegedus B."/>
            <person name="Baldrian P."/>
            <person name="Stursova M."/>
            <person name="Weitz H."/>
            <person name="Taylor A."/>
            <person name="Grigoriev I.V."/>
            <person name="Nagy L.G."/>
            <person name="Martin F."/>
            <person name="Kauserud H."/>
        </authorList>
    </citation>
    <scope>NUCLEOTIDE SEQUENCE</scope>
    <source>
        <strain evidence="2">9284</strain>
    </source>
</reference>
<evidence type="ECO:0000313" key="3">
    <source>
        <dbReference type="Proteomes" id="UP001221142"/>
    </source>
</evidence>
<comment type="caution">
    <text evidence="2">The sequence shown here is derived from an EMBL/GenBank/DDBJ whole genome shotgun (WGS) entry which is preliminary data.</text>
</comment>